<organism evidence="1 2">
    <name type="scientific">Rhipicephalus microplus</name>
    <name type="common">Cattle tick</name>
    <name type="synonym">Boophilus microplus</name>
    <dbReference type="NCBI Taxonomy" id="6941"/>
    <lineage>
        <taxon>Eukaryota</taxon>
        <taxon>Metazoa</taxon>
        <taxon>Ecdysozoa</taxon>
        <taxon>Arthropoda</taxon>
        <taxon>Chelicerata</taxon>
        <taxon>Arachnida</taxon>
        <taxon>Acari</taxon>
        <taxon>Parasitiformes</taxon>
        <taxon>Ixodida</taxon>
        <taxon>Ixodoidea</taxon>
        <taxon>Ixodidae</taxon>
        <taxon>Rhipicephalinae</taxon>
        <taxon>Rhipicephalus</taxon>
        <taxon>Boophilus</taxon>
    </lineage>
</organism>
<protein>
    <submittedName>
        <fullName evidence="1">Uncharacterized protein</fullName>
    </submittedName>
</protein>
<dbReference type="OMA" id="NDFMRLT"/>
<comment type="caution">
    <text evidence="1">The sequence shown here is derived from an EMBL/GenBank/DDBJ whole genome shotgun (WGS) entry which is preliminary data.</text>
</comment>
<dbReference type="Gene3D" id="3.80.10.10">
    <property type="entry name" value="Ribonuclease Inhibitor"/>
    <property type="match status" value="1"/>
</dbReference>
<accession>A0A9J6EFM4</accession>
<reference evidence="1" key="2">
    <citation type="submission" date="2021-09" db="EMBL/GenBank/DDBJ databases">
        <authorList>
            <person name="Jia N."/>
            <person name="Wang J."/>
            <person name="Shi W."/>
            <person name="Du L."/>
            <person name="Sun Y."/>
            <person name="Zhan W."/>
            <person name="Jiang J."/>
            <person name="Wang Q."/>
            <person name="Zhang B."/>
            <person name="Ji P."/>
            <person name="Sakyi L.B."/>
            <person name="Cui X."/>
            <person name="Yuan T."/>
            <person name="Jiang B."/>
            <person name="Yang W."/>
            <person name="Lam T.T.-Y."/>
            <person name="Chang Q."/>
            <person name="Ding S."/>
            <person name="Wang X."/>
            <person name="Zhu J."/>
            <person name="Ruan X."/>
            <person name="Zhao L."/>
            <person name="Wei J."/>
            <person name="Que T."/>
            <person name="Du C."/>
            <person name="Cheng J."/>
            <person name="Dai P."/>
            <person name="Han X."/>
            <person name="Huang E."/>
            <person name="Gao Y."/>
            <person name="Liu J."/>
            <person name="Shao H."/>
            <person name="Ye R."/>
            <person name="Li L."/>
            <person name="Wei W."/>
            <person name="Wang X."/>
            <person name="Wang C."/>
            <person name="Huo Q."/>
            <person name="Li W."/>
            <person name="Guo W."/>
            <person name="Chen H."/>
            <person name="Chen S."/>
            <person name="Zhou L."/>
            <person name="Zhou L."/>
            <person name="Ni X."/>
            <person name="Tian J."/>
            <person name="Zhou Y."/>
            <person name="Sheng Y."/>
            <person name="Liu T."/>
            <person name="Pan Y."/>
            <person name="Xia L."/>
            <person name="Li J."/>
            <person name="Zhao F."/>
            <person name="Cao W."/>
        </authorList>
    </citation>
    <scope>NUCLEOTIDE SEQUENCE</scope>
    <source>
        <strain evidence="1">Rmic-2018</strain>
        <tissue evidence="1">Larvae</tissue>
    </source>
</reference>
<dbReference type="OrthoDB" id="6511109at2759"/>
<dbReference type="SUPFAM" id="SSF52047">
    <property type="entry name" value="RNI-like"/>
    <property type="match status" value="1"/>
</dbReference>
<dbReference type="PANTHER" id="PTHR47679:SF1">
    <property type="entry name" value="PROTEIN TORNADO 1"/>
    <property type="match status" value="1"/>
</dbReference>
<keyword evidence="2" id="KW-1185">Reference proteome</keyword>
<sequence length="716" mass="81012">MEAIQDLSAEHEQPTVAASADVVDDMTSFFGGQEELRCTSDKPTAFNDNRSCPINDVLPICNELLFDICMELREKRGGLLSLVCFPTDEPKRIPPRNVDCQRSKKSLLWLLRTHGCIEKLKLRCNWMTVHSCILLELTEYSRLKRLKVDCPCGDTVKRNIVTLLSRLVHLEELHVYVSEKSDILVAAISALLRNTACLTSLVFRAHSENQLSQTFIHALATNSTLEYLEILGKWDTAEPPGPFWSYVKSNELLSKLYLFGEELDHEGSLLEEALVCNYHISTLYIHKVCGGERTVNVLTRILAECISLKNLTLGDSRDEFNIISEAALNGCMNVLVVNNTLEELELSYSLWHPTNWITFLAFLPNNKHLKTLEVTSSFYPDYKMYLPVLEALQQTNSPGRISFGCYMPTTVELDLLRFRAFSGVCIEGALKEKVDTLQSLLTLNHLTSVVIDSRECDQQLFDCMAKYIKEKTVLRGIILFISNTAGDAPAACWEPLFESLSSNTSIRYLRIIVRGHFSYAGHLARAVGRSRSITQMFYEEYRPEWDPSGFLSPLSRELDENYNLLEVSLSNTAKMDAETTCCWFKVREVSRRNSGLVKRAGAAIQSPTLDWYAANALEKVSRRPVLVRELAEKEGLAVDEVAKMLRSRLVSVDGMNDFMRLTGVVKKAVMCAPPVDGCNFQIQDLNVDCWRLVRRYLSFDDVKRCPVAKPDDPMAE</sequence>
<reference evidence="1" key="1">
    <citation type="journal article" date="2020" name="Cell">
        <title>Large-Scale Comparative Analyses of Tick Genomes Elucidate Their Genetic Diversity and Vector Capacities.</title>
        <authorList>
            <consortium name="Tick Genome and Microbiome Consortium (TIGMIC)"/>
            <person name="Jia N."/>
            <person name="Wang J."/>
            <person name="Shi W."/>
            <person name="Du L."/>
            <person name="Sun Y."/>
            <person name="Zhan W."/>
            <person name="Jiang J.F."/>
            <person name="Wang Q."/>
            <person name="Zhang B."/>
            <person name="Ji P."/>
            <person name="Bell-Sakyi L."/>
            <person name="Cui X.M."/>
            <person name="Yuan T.T."/>
            <person name="Jiang B.G."/>
            <person name="Yang W.F."/>
            <person name="Lam T.T."/>
            <person name="Chang Q.C."/>
            <person name="Ding S.J."/>
            <person name="Wang X.J."/>
            <person name="Zhu J.G."/>
            <person name="Ruan X.D."/>
            <person name="Zhao L."/>
            <person name="Wei J.T."/>
            <person name="Ye R.Z."/>
            <person name="Que T.C."/>
            <person name="Du C.H."/>
            <person name="Zhou Y.H."/>
            <person name="Cheng J.X."/>
            <person name="Dai P.F."/>
            <person name="Guo W.B."/>
            <person name="Han X.H."/>
            <person name="Huang E.J."/>
            <person name="Li L.F."/>
            <person name="Wei W."/>
            <person name="Gao Y.C."/>
            <person name="Liu J.Z."/>
            <person name="Shao H.Z."/>
            <person name="Wang X."/>
            <person name="Wang C.C."/>
            <person name="Yang T.C."/>
            <person name="Huo Q.B."/>
            <person name="Li W."/>
            <person name="Chen H.Y."/>
            <person name="Chen S.E."/>
            <person name="Zhou L.G."/>
            <person name="Ni X.B."/>
            <person name="Tian J.H."/>
            <person name="Sheng Y."/>
            <person name="Liu T."/>
            <person name="Pan Y.S."/>
            <person name="Xia L.Y."/>
            <person name="Li J."/>
            <person name="Zhao F."/>
            <person name="Cao W.C."/>
        </authorList>
    </citation>
    <scope>NUCLEOTIDE SEQUENCE</scope>
    <source>
        <strain evidence="1">Rmic-2018</strain>
    </source>
</reference>
<evidence type="ECO:0000313" key="1">
    <source>
        <dbReference type="EMBL" id="KAH8033050.1"/>
    </source>
</evidence>
<dbReference type="PANTHER" id="PTHR47679">
    <property type="entry name" value="PROTEIN TORNADO 1"/>
    <property type="match status" value="1"/>
</dbReference>
<proteinExistence type="predicted"/>
<gene>
    <name evidence="1" type="ORF">HPB51_005970</name>
</gene>
<dbReference type="InterPro" id="IPR032675">
    <property type="entry name" value="LRR_dom_sf"/>
</dbReference>
<dbReference type="VEuPathDB" id="VectorBase:LOC119162424"/>
<dbReference type="EMBL" id="JABSTU010000004">
    <property type="protein sequence ID" value="KAH8033050.1"/>
    <property type="molecule type" value="Genomic_DNA"/>
</dbReference>
<dbReference type="AlphaFoldDB" id="A0A9J6EFM4"/>
<dbReference type="Proteomes" id="UP000821866">
    <property type="component" value="Chromosome 2"/>
</dbReference>
<name>A0A9J6EFM4_RHIMP</name>
<evidence type="ECO:0000313" key="2">
    <source>
        <dbReference type="Proteomes" id="UP000821866"/>
    </source>
</evidence>